<keyword evidence="1" id="KW-0732">Signal</keyword>
<protein>
    <submittedName>
        <fullName evidence="2">Amino acid ABC transporter substrate-binding protein</fullName>
    </submittedName>
</protein>
<dbReference type="PANTHER" id="PTHR35038:SF8">
    <property type="entry name" value="C-TYPE POLYHEME CYTOCHROME OMCC"/>
    <property type="match status" value="1"/>
</dbReference>
<evidence type="ECO:0000313" key="3">
    <source>
        <dbReference type="Proteomes" id="UP000614424"/>
    </source>
</evidence>
<organism evidence="2 3">
    <name type="scientific">Candidatus Desulfobia pelagia</name>
    <dbReference type="NCBI Taxonomy" id="2841692"/>
    <lineage>
        <taxon>Bacteria</taxon>
        <taxon>Pseudomonadati</taxon>
        <taxon>Thermodesulfobacteriota</taxon>
        <taxon>Desulfobulbia</taxon>
        <taxon>Desulfobulbales</taxon>
        <taxon>Desulfobulbaceae</taxon>
        <taxon>Candidatus Desulfobia</taxon>
    </lineage>
</organism>
<reference evidence="2 3" key="1">
    <citation type="submission" date="2020-08" db="EMBL/GenBank/DDBJ databases">
        <title>Bridging the membrane lipid divide: bacteria of the FCB group superphylum have the potential to synthesize archaeal ether lipids.</title>
        <authorList>
            <person name="Villanueva L."/>
            <person name="Von Meijenfeldt F.A.B."/>
            <person name="Westbye A.B."/>
            <person name="Yadav S."/>
            <person name="Hopmans E.C."/>
            <person name="Dutilh B.E."/>
            <person name="Sinninghe Damste J.S."/>
        </authorList>
    </citation>
    <scope>NUCLEOTIDE SEQUENCE [LARGE SCALE GENOMIC DNA]</scope>
    <source>
        <strain evidence="2">NIOZ-UU47</strain>
    </source>
</reference>
<dbReference type="Proteomes" id="UP000614424">
    <property type="component" value="Unassembled WGS sequence"/>
</dbReference>
<dbReference type="EMBL" id="JACNJZ010000197">
    <property type="protein sequence ID" value="MBC8318914.1"/>
    <property type="molecule type" value="Genomic_DNA"/>
</dbReference>
<sequence>MSSRLTIFFLLLLALGLIIRENMTKRPDQLYQTADGRIEMCLSCHTEEKLDPAHDRLVVGCSPCHLGDPLAIDKEKGHEGIVKNPGDLRVVEKTCGIEGCHAPDVKKVKNSLMATNRGILATLLYYWGEAPDQNGDYSVEKLLESGETSLAIDYYRKLCATCHLWKQRGDLPGFFGEKGGGCTACHFSQPEGLSDEEKKKIHPKIIKKVQTDNCIRCHNRSGRIGISYTGVYESENYGTPYKGGQMSDKTLPGDRYYLSLPADVHHQKGMACIDCHTRNEIMGDGTNHAHYEDQLEIQCESCHFQRTEDKELRTEVGYTRKGNPLTNIRQEDGEWILEGKLDGKKHPMNPAKDEICNFSGHKRVGCEACHSQWVPQCYGCHVKRDMTETHLDKLTLEETPGWWDEGRSYIRYERPMLAMWNDKVVIVTPGCQDIITLIDDKGEPDRQFNRLTMAAINPHTTQKQGKSCAECHTSTKVLGLGEGTVWKKDGQWNFSPIDQGIETEVGRTMPLDAFVSIDGTPLQHSSRAELRPFNKEELTRILRVGICIECHKDYNDKAWKSYTPETKCPVFKEE</sequence>
<dbReference type="InterPro" id="IPR051829">
    <property type="entry name" value="Multiheme_Cytochr_ET"/>
</dbReference>
<accession>A0A8J6NF76</accession>
<dbReference type="Gene3D" id="3.90.10.10">
    <property type="entry name" value="Cytochrome C3"/>
    <property type="match status" value="1"/>
</dbReference>
<name>A0A8J6NF76_9BACT</name>
<dbReference type="GO" id="GO:0016491">
    <property type="term" value="F:oxidoreductase activity"/>
    <property type="evidence" value="ECO:0007669"/>
    <property type="project" value="TreeGrafter"/>
</dbReference>
<evidence type="ECO:0000256" key="1">
    <source>
        <dbReference type="ARBA" id="ARBA00022729"/>
    </source>
</evidence>
<proteinExistence type="predicted"/>
<evidence type="ECO:0000313" key="2">
    <source>
        <dbReference type="EMBL" id="MBC8318914.1"/>
    </source>
</evidence>
<dbReference type="InterPro" id="IPR036280">
    <property type="entry name" value="Multihaem_cyt_sf"/>
</dbReference>
<dbReference type="PANTHER" id="PTHR35038">
    <property type="entry name" value="DISSIMILATORY SULFITE REDUCTASE SIRA"/>
    <property type="match status" value="1"/>
</dbReference>
<dbReference type="SUPFAM" id="SSF48695">
    <property type="entry name" value="Multiheme cytochromes"/>
    <property type="match status" value="2"/>
</dbReference>
<dbReference type="AlphaFoldDB" id="A0A8J6NF76"/>
<comment type="caution">
    <text evidence="2">The sequence shown here is derived from an EMBL/GenBank/DDBJ whole genome shotgun (WGS) entry which is preliminary data.</text>
</comment>
<gene>
    <name evidence="2" type="ORF">H8E41_13505</name>
</gene>